<dbReference type="RefSeq" id="WP_239126092.1">
    <property type="nucleotide sequence ID" value="NZ_BONF01000039.1"/>
</dbReference>
<keyword evidence="3" id="KW-1185">Reference proteome</keyword>
<evidence type="ECO:0000313" key="3">
    <source>
        <dbReference type="Proteomes" id="UP000601223"/>
    </source>
</evidence>
<reference evidence="2 3" key="1">
    <citation type="submission" date="2021-01" db="EMBL/GenBank/DDBJ databases">
        <title>Whole genome shotgun sequence of Catellatospora bangladeshensis NBRC 107357.</title>
        <authorList>
            <person name="Komaki H."/>
            <person name="Tamura T."/>
        </authorList>
    </citation>
    <scope>NUCLEOTIDE SEQUENCE [LARGE SCALE GENOMIC DNA]</scope>
    <source>
        <strain evidence="2 3">NBRC 107357</strain>
    </source>
</reference>
<evidence type="ECO:0000256" key="1">
    <source>
        <dbReference type="SAM" id="MobiDB-lite"/>
    </source>
</evidence>
<sequence>MHLLLIHVIRAWLDTGWDAVGVSWLRGLHDPVTARALASLHAYPGNGAVGLESPQARSDLGEVGAAEALLVRGDRSFDGVPREELVERQQRVAVTACGGTGEDLVTGDHDPMLSERADTPRGREAPDIYSGSVDEPGAKTLELLPFPRHCRRQRTAAVRVRPASRLRSGKHQVRTRRMPDTAFDMAAWSTIGNIKPSPARSL</sequence>
<dbReference type="Proteomes" id="UP000601223">
    <property type="component" value="Unassembled WGS sequence"/>
</dbReference>
<dbReference type="EMBL" id="BONF01000039">
    <property type="protein sequence ID" value="GIF84593.1"/>
    <property type="molecule type" value="Genomic_DNA"/>
</dbReference>
<protein>
    <submittedName>
        <fullName evidence="2">Uncharacterized protein</fullName>
    </submittedName>
</protein>
<dbReference type="AlphaFoldDB" id="A0A8J3JPZ9"/>
<name>A0A8J3JPZ9_9ACTN</name>
<organism evidence="2 3">
    <name type="scientific">Catellatospora bangladeshensis</name>
    <dbReference type="NCBI Taxonomy" id="310355"/>
    <lineage>
        <taxon>Bacteria</taxon>
        <taxon>Bacillati</taxon>
        <taxon>Actinomycetota</taxon>
        <taxon>Actinomycetes</taxon>
        <taxon>Micromonosporales</taxon>
        <taxon>Micromonosporaceae</taxon>
        <taxon>Catellatospora</taxon>
    </lineage>
</organism>
<accession>A0A8J3JPZ9</accession>
<proteinExistence type="predicted"/>
<comment type="caution">
    <text evidence="2">The sequence shown here is derived from an EMBL/GenBank/DDBJ whole genome shotgun (WGS) entry which is preliminary data.</text>
</comment>
<evidence type="ECO:0000313" key="2">
    <source>
        <dbReference type="EMBL" id="GIF84593.1"/>
    </source>
</evidence>
<gene>
    <name evidence="2" type="ORF">Cba03nite_59420</name>
</gene>
<feature type="compositionally biased region" description="Basic and acidic residues" evidence="1">
    <location>
        <begin position="106"/>
        <end position="126"/>
    </location>
</feature>
<feature type="region of interest" description="Disordered" evidence="1">
    <location>
        <begin position="99"/>
        <end position="134"/>
    </location>
</feature>